<organism evidence="3 5">
    <name type="scientific">Geodermatophilus obscurus (strain ATCC 25078 / DSM 43160 / JCM 3152 / CCUG 61914 / KCC A-0152 / KCTC 9177 / NBRC 13315 / NRRL B-3577 / G-20)</name>
    <dbReference type="NCBI Taxonomy" id="526225"/>
    <lineage>
        <taxon>Bacteria</taxon>
        <taxon>Bacillati</taxon>
        <taxon>Actinomycetota</taxon>
        <taxon>Actinomycetes</taxon>
        <taxon>Geodermatophilales</taxon>
        <taxon>Geodermatophilaceae</taxon>
        <taxon>Geodermatophilus</taxon>
    </lineage>
</organism>
<keyword evidence="5" id="KW-1185">Reference proteome</keyword>
<dbReference type="RefSeq" id="WP_012948681.1">
    <property type="nucleotide sequence ID" value="NC_013757.1"/>
</dbReference>
<dbReference type="InterPro" id="IPR012337">
    <property type="entry name" value="RNaseH-like_sf"/>
</dbReference>
<dbReference type="eggNOG" id="COG5659">
    <property type="taxonomic scope" value="Bacteria"/>
</dbReference>
<dbReference type="EMBL" id="CP001867">
    <property type="protein sequence ID" value="ADB76119.1"/>
    <property type="molecule type" value="Genomic_DNA"/>
</dbReference>
<reference evidence="5" key="2">
    <citation type="submission" date="2010-01" db="EMBL/GenBank/DDBJ databases">
        <title>The complete genome of Geodermatophilus obscurus DSM 43160.</title>
        <authorList>
            <consortium name="US DOE Joint Genome Institute (JGI-PGF)"/>
            <person name="Lucas S."/>
            <person name="Copeland A."/>
            <person name="Lapidus A."/>
            <person name="Glavina del Rio T."/>
            <person name="Dalin E."/>
            <person name="Tice H."/>
            <person name="Bruce D."/>
            <person name="Goodwin L."/>
            <person name="Pitluck S."/>
            <person name="Kyrpides N."/>
            <person name="Mavromatis K."/>
            <person name="Ivanova N."/>
            <person name="Munk A.C."/>
            <person name="Brettin T."/>
            <person name="Detter J.C."/>
            <person name="Han C."/>
            <person name="Larimer F."/>
            <person name="Land M."/>
            <person name="Hauser L."/>
            <person name="Markowitz V."/>
            <person name="Cheng J.-F."/>
            <person name="Hugenholtz P."/>
            <person name="Woyke T."/>
            <person name="Wu D."/>
            <person name="Jando M."/>
            <person name="Schneider S."/>
            <person name="Klenk H.-P."/>
            <person name="Eisen J.A."/>
        </authorList>
    </citation>
    <scope>NUCLEOTIDE SEQUENCE [LARGE SCALE GENOMIC DNA]</scope>
    <source>
        <strain evidence="5">ATCC 25078 / DSM 43160 / JCM 3152 / KCC A-0152 / KCTC 9177 / NBRC 13315 / NRRL B-3577 / G-20</strain>
    </source>
</reference>
<evidence type="ECO:0000313" key="3">
    <source>
        <dbReference type="EMBL" id="ADB75246.1"/>
    </source>
</evidence>
<dbReference type="InterPro" id="IPR038721">
    <property type="entry name" value="IS701-like_DDE_dom"/>
</dbReference>
<dbReference type="SUPFAM" id="SSF53098">
    <property type="entry name" value="Ribonuclease H-like"/>
    <property type="match status" value="1"/>
</dbReference>
<accession>D2S5G6</accession>
<name>D2S5G6_GEOOG</name>
<protein>
    <submittedName>
        <fullName evidence="3">Transposase</fullName>
    </submittedName>
</protein>
<reference evidence="3 5" key="1">
    <citation type="journal article" date="2010" name="Stand. Genomic Sci.">
        <title>Complete genome sequence of Geodermatophilus obscurus type strain (G-20).</title>
        <authorList>
            <person name="Ivanova N."/>
            <person name="Sikorski J."/>
            <person name="Jando M."/>
            <person name="Munk C."/>
            <person name="Lapidus A."/>
            <person name="Glavina Del Rio T."/>
            <person name="Copeland A."/>
            <person name="Tice H."/>
            <person name="Cheng J.-F."/>
            <person name="Lucas S."/>
            <person name="Chen F."/>
            <person name="Nolan M."/>
            <person name="Bruce D."/>
            <person name="Goodwin L."/>
            <person name="Pitluck S."/>
            <person name="Mavromatis K."/>
            <person name="Mikhailova N."/>
            <person name="Pati A."/>
            <person name="Chen A."/>
            <person name="Palaniappan K."/>
            <person name="Land M."/>
            <person name="Hauser L."/>
            <person name="Chang Y.-J."/>
            <person name="Jeffries C.D."/>
            <person name="Meincke L."/>
            <person name="Brettin T."/>
            <person name="Detter J.C."/>
            <person name="Detter J.C."/>
            <person name="Rohde M."/>
            <person name="Goeker M."/>
            <person name="Bristow J."/>
            <person name="Eisen J.A."/>
            <person name="Markowitz V."/>
            <person name="Hugenholtz P."/>
            <person name="Kyrpides N.C."/>
            <person name="Klenk H.-P."/>
        </authorList>
    </citation>
    <scope>NUCLEOTIDE SEQUENCE [LARGE SCALE GENOMIC DNA]</scope>
    <source>
        <strain evidence="5">ATCC 25078 / DSM 43160 / JCM 3152 / KCC A-0152 / KCTC 9177 / NBRC 13315 / NRRL B-3577 / G-20</strain>
        <strain evidence="3">DSM 43160</strain>
    </source>
</reference>
<dbReference type="HOGENOM" id="CLU_033141_0_0_11"/>
<sequence>MRCDGLVAEVQDWAAGLEEVHRRIAGAFARAEPRARVLAYLRGLLGRLERKNGWTLAEAAGEVSPDGMQRLLRTADWDADAVRDELRSFVVERLGPGGVLIVDETGFIKKGSRSAGVGRQYTGTTGKIDNCQIGVFLAYATSAGRALIDRELYLPRAWTDDRERARAAGIGDEVGFATKPELARRMLTRALDAGVPVGWLTANEIYGQDKQLRVWCEQHGLPYVLATRSTDTVATVDWRQRRVRALIAEVPAEAWARRSAGAGAHGQRFYDWARIELLAGFDPGWARWVLARRSIPTDLGETAELAFYVCAGPAETTLEQLIAVAGGRWRIEECFQAAKNQAGLASYQVRDYTAWYRHITLAMLAHAYLSATRATAEKDDMRRDPLSSGARLRASAVGA</sequence>
<dbReference type="KEGG" id="gob:Gobs_2600"/>
<dbReference type="KEGG" id="gob:Gobs_3530"/>
<proteinExistence type="predicted"/>
<dbReference type="InterPro" id="IPR039365">
    <property type="entry name" value="IS701-like"/>
</dbReference>
<dbReference type="PANTHER" id="PTHR33627:SF1">
    <property type="entry name" value="TRANSPOSASE"/>
    <property type="match status" value="1"/>
</dbReference>
<dbReference type="PANTHER" id="PTHR33627">
    <property type="entry name" value="TRANSPOSASE"/>
    <property type="match status" value="1"/>
</dbReference>
<feature type="region of interest" description="Disordered" evidence="1">
    <location>
        <begin position="380"/>
        <end position="399"/>
    </location>
</feature>
<evidence type="ECO:0000259" key="2">
    <source>
        <dbReference type="Pfam" id="PF13546"/>
    </source>
</evidence>
<dbReference type="EMBL" id="CP001867">
    <property type="protein sequence ID" value="ADB75246.1"/>
    <property type="molecule type" value="Genomic_DNA"/>
</dbReference>
<dbReference type="Proteomes" id="UP000001382">
    <property type="component" value="Chromosome"/>
</dbReference>
<dbReference type="NCBIfam" id="NF033540">
    <property type="entry name" value="transpos_IS701"/>
    <property type="match status" value="1"/>
</dbReference>
<dbReference type="STRING" id="526225.Gobs_2600"/>
<dbReference type="AlphaFoldDB" id="D2S5G6"/>
<dbReference type="Pfam" id="PF13546">
    <property type="entry name" value="DDE_5"/>
    <property type="match status" value="1"/>
</dbReference>
<evidence type="ECO:0000256" key="1">
    <source>
        <dbReference type="SAM" id="MobiDB-lite"/>
    </source>
</evidence>
<evidence type="ECO:0000313" key="4">
    <source>
        <dbReference type="EMBL" id="ADB76119.1"/>
    </source>
</evidence>
<evidence type="ECO:0000313" key="5">
    <source>
        <dbReference type="Proteomes" id="UP000001382"/>
    </source>
</evidence>
<gene>
    <name evidence="3" type="ordered locus">Gobs_2600</name>
    <name evidence="4" type="ordered locus">Gobs_3530</name>
</gene>
<feature type="domain" description="Transposase IS701-like DDE" evidence="2">
    <location>
        <begin position="26"/>
        <end position="234"/>
    </location>
</feature>